<sequence>MSSSATAADPSRDHVTVKGHFTSLCDDYTSNIVNTTLASTDPLLSAAIRRLIAEFEQFWRHLSAVGAFSPNDELEDYSTTALEMVWTPYIIADLYQRVQGPAPSANDGRGGIQAAEGRSANAERMRGEEALRHGEQRQIDDVQTTQSAGETARLTSHSLQEEGLRSLTRQEALARSHAWFKIFFEWMQNVELVDEKTLNTYSVYRPDQRTQRIELSRTLTSLKAAWRAEEDKVGYLRAKRRRMRELMEEDGEAAEETGGEEEEALRERALARLKWSIYEACHQLQISSRELSMLEALDPAQRAAISKEYQATMDAVRRGELSLGRHTYTILSGGMMTAGTIDQPQQVRASDILQSGGITQTMPAPAATSSVALGSVANQRLYRQQVRNELMVDRNAPTMTLQEFAAMEMADIQRQMDEAQGRQQQQAEEDARIGPDGVEERKRQKDSAWDDWKDDHPAFGVTNKGNYS</sequence>
<evidence type="ECO:0000313" key="2">
    <source>
        <dbReference type="EMBL" id="KPA79605.1"/>
    </source>
</evidence>
<dbReference type="Pfam" id="PF04177">
    <property type="entry name" value="TAP42"/>
    <property type="match status" value="2"/>
</dbReference>
<keyword evidence="3" id="KW-1185">Reference proteome</keyword>
<dbReference type="OrthoDB" id="10261753at2759"/>
<evidence type="ECO:0000256" key="1">
    <source>
        <dbReference type="SAM" id="MobiDB-lite"/>
    </source>
</evidence>
<feature type="compositionally biased region" description="Basic and acidic residues" evidence="1">
    <location>
        <begin position="429"/>
        <end position="457"/>
    </location>
</feature>
<dbReference type="OMA" id="RIQGPMK"/>
<dbReference type="RefSeq" id="XP_015658045.1">
    <property type="nucleotide sequence ID" value="XM_015803403.1"/>
</dbReference>
<dbReference type="EMBL" id="LGTL01000010">
    <property type="protein sequence ID" value="KPA79606.1"/>
    <property type="molecule type" value="Genomic_DNA"/>
</dbReference>
<dbReference type="GeneID" id="26905696"/>
<dbReference type="EMBL" id="LGTL01000010">
    <property type="protein sequence ID" value="KPA79605.1"/>
    <property type="molecule type" value="Genomic_DNA"/>
</dbReference>
<dbReference type="AlphaFoldDB" id="A0A0M9G023"/>
<dbReference type="InterPro" id="IPR038511">
    <property type="entry name" value="TAP42/TAP46-like_sf"/>
</dbReference>
<comment type="caution">
    <text evidence="2">The sequence shown here is derived from an EMBL/GenBank/DDBJ whole genome shotgun (WGS) entry which is preliminary data.</text>
</comment>
<dbReference type="GO" id="GO:0005829">
    <property type="term" value="C:cytosol"/>
    <property type="evidence" value="ECO:0007669"/>
    <property type="project" value="TreeGrafter"/>
</dbReference>
<evidence type="ECO:0000313" key="3">
    <source>
        <dbReference type="Proteomes" id="UP000037923"/>
    </source>
</evidence>
<dbReference type="Gene3D" id="1.25.40.540">
    <property type="entry name" value="TAP42-like family"/>
    <property type="match status" value="1"/>
</dbReference>
<organism evidence="2 3">
    <name type="scientific">Leptomonas pyrrhocoris</name>
    <name type="common">Firebug parasite</name>
    <dbReference type="NCBI Taxonomy" id="157538"/>
    <lineage>
        <taxon>Eukaryota</taxon>
        <taxon>Discoba</taxon>
        <taxon>Euglenozoa</taxon>
        <taxon>Kinetoplastea</taxon>
        <taxon>Metakinetoplastina</taxon>
        <taxon>Trypanosomatida</taxon>
        <taxon>Trypanosomatidae</taxon>
        <taxon>Leishmaniinae</taxon>
        <taxon>Leptomonas</taxon>
    </lineage>
</organism>
<dbReference type="InterPro" id="IPR007304">
    <property type="entry name" value="TAP46-like"/>
</dbReference>
<dbReference type="PANTHER" id="PTHR10933:SF9">
    <property type="entry name" value="IMMUNOGLOBULIN-BINDING PROTEIN 1"/>
    <property type="match status" value="1"/>
</dbReference>
<feature type="region of interest" description="Disordered" evidence="1">
    <location>
        <begin position="415"/>
        <end position="468"/>
    </location>
</feature>
<gene>
    <name evidence="2" type="ORF">ABB37_05406</name>
</gene>
<name>A0A0M9G023_LEPPY</name>
<dbReference type="Proteomes" id="UP000037923">
    <property type="component" value="Unassembled WGS sequence"/>
</dbReference>
<dbReference type="GO" id="GO:0035303">
    <property type="term" value="P:regulation of dephosphorylation"/>
    <property type="evidence" value="ECO:0007669"/>
    <property type="project" value="TreeGrafter"/>
</dbReference>
<dbReference type="RefSeq" id="XP_015658044.1">
    <property type="nucleotide sequence ID" value="XM_015803402.1"/>
</dbReference>
<dbReference type="PANTHER" id="PTHR10933">
    <property type="entry name" value="IMMUNOGLOBULIN-BINDING PROTEIN 1"/>
    <property type="match status" value="1"/>
</dbReference>
<evidence type="ECO:0008006" key="4">
    <source>
        <dbReference type="Google" id="ProtNLM"/>
    </source>
</evidence>
<accession>A0A0M9G023</accession>
<dbReference type="GO" id="GO:0009966">
    <property type="term" value="P:regulation of signal transduction"/>
    <property type="evidence" value="ECO:0007669"/>
    <property type="project" value="InterPro"/>
</dbReference>
<reference evidence="2 3" key="1">
    <citation type="submission" date="2015-07" db="EMBL/GenBank/DDBJ databases">
        <title>High-quality genome of monoxenous trypanosomatid Leptomonas pyrrhocoris.</title>
        <authorList>
            <person name="Flegontov P."/>
            <person name="Butenko A."/>
            <person name="Firsov S."/>
            <person name="Vlcek C."/>
            <person name="Logacheva M.D."/>
            <person name="Field M."/>
            <person name="Filatov D."/>
            <person name="Flegontova O."/>
            <person name="Gerasimov E."/>
            <person name="Jackson A.P."/>
            <person name="Kelly S."/>
            <person name="Opperdoes F."/>
            <person name="O'Reilly A."/>
            <person name="Votypka J."/>
            <person name="Yurchenko V."/>
            <person name="Lukes J."/>
        </authorList>
    </citation>
    <scope>NUCLEOTIDE SEQUENCE [LARGE SCALE GENOMIC DNA]</scope>
    <source>
        <strain evidence="2">H10</strain>
    </source>
</reference>
<dbReference type="GO" id="GO:0051721">
    <property type="term" value="F:protein phosphatase 2A binding"/>
    <property type="evidence" value="ECO:0007669"/>
    <property type="project" value="TreeGrafter"/>
</dbReference>
<protein>
    <recommendedName>
        <fullName evidence="4">TAP42-like protein</fullName>
    </recommendedName>
</protein>
<proteinExistence type="predicted"/>
<dbReference type="VEuPathDB" id="TriTrypDB:LpyrH10_10_1750"/>